<dbReference type="GO" id="GO:0008720">
    <property type="term" value="F:D-lactate dehydrogenase (NAD+) activity"/>
    <property type="evidence" value="ECO:0007669"/>
    <property type="project" value="TreeGrafter"/>
</dbReference>
<dbReference type="PANTHER" id="PTHR11748:SF114">
    <property type="entry name" value="ARYL-ALCOHOL OXIDASE VANILLYL-ALCOHOL OXIDASE (AFU_ORTHOLOGUE AFUA_3G09500)-RELATED"/>
    <property type="match status" value="1"/>
</dbReference>
<dbReference type="GO" id="GO:0071949">
    <property type="term" value="F:FAD binding"/>
    <property type="evidence" value="ECO:0007669"/>
    <property type="project" value="InterPro"/>
</dbReference>
<dbReference type="Proteomes" id="UP000320766">
    <property type="component" value="Unassembled WGS sequence"/>
</dbReference>
<dbReference type="InterPro" id="IPR016167">
    <property type="entry name" value="FAD-bd_PCMH_sub1"/>
</dbReference>
<dbReference type="AlphaFoldDB" id="A0A520KUN7"/>
<accession>A0A520KUN7</accession>
<sequence length="523" mass="57483">MLQRDAYKELEDTIGPENVSEEQALLDGYAWQPSFSSSPKEKLDIWLWRPRPEAVVLPGSTEDVQAILKVCNRYKIKFKAMSTGWGAWNSPGTEGVIQIDLRRMNKILEINEENMYALIEPYVVGAQLQAEAMKKGLTPHIIGAGANTSVLASSTSMQGYGGTGISTSMSGRNVLGVEWVMPNGDILKLGAPGSNAGWFCGDGPGPSLRGIMRGMFGAAGGLGVFTKCAVKLFHWPVPHEVHVEGLLLDTMIKIPENIKFYFCFLPSFERFADAAYKIGEAEIGYMLVKQTIGSTLATMAPHLLRAIAQNQSIKAALNAFEHIFMFMIAANSKRDLEYQEKALKKIISETEGVLITISDMPTTASMALWGSIRSSLTPLAFRYSSSFATTLGSLVAFDNAVLQSKAASEIKKQFVERGELFEDLADNPWGGIYEGSTCFGHQEEIAFFDAHDLKTHKGWYEFEKTCVQAAVDTPMGVGISALGKGDIFGPLAGNYHIWQRKVKKAFDKEDLADSTYYITPEEK</sequence>
<feature type="domain" description="FAD-binding PCMH-type" evidence="1">
    <location>
        <begin position="48"/>
        <end position="235"/>
    </location>
</feature>
<dbReference type="PROSITE" id="PS51387">
    <property type="entry name" value="FAD_PCMH"/>
    <property type="match status" value="1"/>
</dbReference>
<dbReference type="EMBL" id="RXIL01000153">
    <property type="protein sequence ID" value="RZN66752.1"/>
    <property type="molecule type" value="Genomic_DNA"/>
</dbReference>
<dbReference type="Gene3D" id="3.30.465.10">
    <property type="match status" value="1"/>
</dbReference>
<evidence type="ECO:0000313" key="3">
    <source>
        <dbReference type="Proteomes" id="UP000320766"/>
    </source>
</evidence>
<evidence type="ECO:0000259" key="1">
    <source>
        <dbReference type="PROSITE" id="PS51387"/>
    </source>
</evidence>
<name>A0A520KUN7_9EURY</name>
<dbReference type="InterPro" id="IPR006094">
    <property type="entry name" value="Oxid_FAD_bind_N"/>
</dbReference>
<reference evidence="2 3" key="1">
    <citation type="journal article" date="2019" name="Nat. Microbiol.">
        <title>Wide diversity of methane and short-chain alkane metabolisms in uncultured archaea.</title>
        <authorList>
            <person name="Borrel G."/>
            <person name="Adam P.S."/>
            <person name="McKay L.J."/>
            <person name="Chen L.X."/>
            <person name="Sierra-Garcia I.N."/>
            <person name="Sieber C.M."/>
            <person name="Letourneur Q."/>
            <person name="Ghozlane A."/>
            <person name="Andersen G.L."/>
            <person name="Li W.J."/>
            <person name="Hallam S.J."/>
            <person name="Muyzer G."/>
            <person name="de Oliveira V.M."/>
            <person name="Inskeep W.P."/>
            <person name="Banfield J.F."/>
            <person name="Gribaldo S."/>
        </authorList>
    </citation>
    <scope>NUCLEOTIDE SEQUENCE [LARGE SCALE GENOMIC DNA]</scope>
    <source>
        <strain evidence="2">NM1b</strain>
    </source>
</reference>
<dbReference type="SUPFAM" id="SSF56176">
    <property type="entry name" value="FAD-binding/transporter-associated domain-like"/>
    <property type="match status" value="1"/>
</dbReference>
<proteinExistence type="predicted"/>
<gene>
    <name evidence="2" type="ORF">EF807_08240</name>
</gene>
<organism evidence="2 3">
    <name type="scientific">Candidatus Methanolliviera hydrocarbonicum</name>
    <dbReference type="NCBI Taxonomy" id="2491085"/>
    <lineage>
        <taxon>Archaea</taxon>
        <taxon>Methanobacteriati</taxon>
        <taxon>Methanobacteriota</taxon>
        <taxon>Candidatus Methanoliparia</taxon>
        <taxon>Candidatus Methanoliparales</taxon>
        <taxon>Candidatus Methanollivieraceae</taxon>
        <taxon>Candidatus Methanolliviera</taxon>
    </lineage>
</organism>
<dbReference type="InterPro" id="IPR016169">
    <property type="entry name" value="FAD-bd_PCMH_sub2"/>
</dbReference>
<dbReference type="InterPro" id="IPR016166">
    <property type="entry name" value="FAD-bd_PCMH"/>
</dbReference>
<protein>
    <submittedName>
        <fullName evidence="2">FAD-binding oxidoreductase</fullName>
    </submittedName>
</protein>
<dbReference type="Gene3D" id="3.30.43.10">
    <property type="entry name" value="Uridine Diphospho-n-acetylenolpyruvylglucosamine Reductase, domain 2"/>
    <property type="match status" value="1"/>
</dbReference>
<dbReference type="GO" id="GO:0004458">
    <property type="term" value="F:D-lactate dehydrogenase (cytochrome) activity"/>
    <property type="evidence" value="ECO:0007669"/>
    <property type="project" value="TreeGrafter"/>
</dbReference>
<dbReference type="InterPro" id="IPR036318">
    <property type="entry name" value="FAD-bd_PCMH-like_sf"/>
</dbReference>
<comment type="caution">
    <text evidence="2">The sequence shown here is derived from an EMBL/GenBank/DDBJ whole genome shotgun (WGS) entry which is preliminary data.</text>
</comment>
<evidence type="ECO:0000313" key="2">
    <source>
        <dbReference type="EMBL" id="RZN66752.1"/>
    </source>
</evidence>
<dbReference type="GO" id="GO:1903457">
    <property type="term" value="P:lactate catabolic process"/>
    <property type="evidence" value="ECO:0007669"/>
    <property type="project" value="TreeGrafter"/>
</dbReference>
<dbReference type="PANTHER" id="PTHR11748">
    <property type="entry name" value="D-LACTATE DEHYDROGENASE"/>
    <property type="match status" value="1"/>
</dbReference>
<dbReference type="Pfam" id="PF01565">
    <property type="entry name" value="FAD_binding_4"/>
    <property type="match status" value="1"/>
</dbReference>